<dbReference type="EMBL" id="JASSZA010000006">
    <property type="protein sequence ID" value="KAK2108070.1"/>
    <property type="molecule type" value="Genomic_DNA"/>
</dbReference>
<dbReference type="InterPro" id="IPR032394">
    <property type="entry name" value="Anoct_dimer"/>
</dbReference>
<gene>
    <name evidence="2" type="primary">ANO7_4</name>
    <name evidence="2" type="ORF">P7K49_013235</name>
</gene>
<evidence type="ECO:0000313" key="3">
    <source>
        <dbReference type="Proteomes" id="UP001266305"/>
    </source>
</evidence>
<comment type="caution">
    <text evidence="2">The sequence shown here is derived from an EMBL/GenBank/DDBJ whole genome shotgun (WGS) entry which is preliminary data.</text>
</comment>
<evidence type="ECO:0000313" key="2">
    <source>
        <dbReference type="EMBL" id="KAK2108070.1"/>
    </source>
</evidence>
<evidence type="ECO:0000259" key="1">
    <source>
        <dbReference type="Pfam" id="PF16178"/>
    </source>
</evidence>
<keyword evidence="3" id="KW-1185">Reference proteome</keyword>
<protein>
    <submittedName>
        <fullName evidence="2">Anoctamin-7</fullName>
    </submittedName>
</protein>
<sequence>MLDVQDGDSAVHYALLSASWAVLCYYAEDLRLKLPLQELPNQASNWSAELLAWLGIPNIMLEDVPDVPPEYYSCRFRVSKLPR</sequence>
<reference evidence="2 3" key="1">
    <citation type="submission" date="2023-05" db="EMBL/GenBank/DDBJ databases">
        <title>B98-5 Cell Line De Novo Hybrid Assembly: An Optical Mapping Approach.</title>
        <authorList>
            <person name="Kananen K."/>
            <person name="Auerbach J.A."/>
            <person name="Kautto E."/>
            <person name="Blachly J.S."/>
        </authorList>
    </citation>
    <scope>NUCLEOTIDE SEQUENCE [LARGE SCALE GENOMIC DNA]</scope>
    <source>
        <strain evidence="2">B95-8</strain>
        <tissue evidence="2">Cell line</tissue>
    </source>
</reference>
<name>A0ABQ9VFX1_SAGOE</name>
<accession>A0ABQ9VFX1</accession>
<dbReference type="Pfam" id="PF16178">
    <property type="entry name" value="Anoct_dimer"/>
    <property type="match status" value="1"/>
</dbReference>
<organism evidence="2 3">
    <name type="scientific">Saguinus oedipus</name>
    <name type="common">Cotton-top tamarin</name>
    <name type="synonym">Oedipomidas oedipus</name>
    <dbReference type="NCBI Taxonomy" id="9490"/>
    <lineage>
        <taxon>Eukaryota</taxon>
        <taxon>Metazoa</taxon>
        <taxon>Chordata</taxon>
        <taxon>Craniata</taxon>
        <taxon>Vertebrata</taxon>
        <taxon>Euteleostomi</taxon>
        <taxon>Mammalia</taxon>
        <taxon>Eutheria</taxon>
        <taxon>Euarchontoglires</taxon>
        <taxon>Primates</taxon>
        <taxon>Haplorrhini</taxon>
        <taxon>Platyrrhini</taxon>
        <taxon>Cebidae</taxon>
        <taxon>Callitrichinae</taxon>
        <taxon>Saguinus</taxon>
    </lineage>
</organism>
<dbReference type="Proteomes" id="UP001266305">
    <property type="component" value="Unassembled WGS sequence"/>
</dbReference>
<feature type="domain" description="Anoctamin dimerisation" evidence="1">
    <location>
        <begin position="7"/>
        <end position="80"/>
    </location>
</feature>
<proteinExistence type="predicted"/>